<dbReference type="EMBL" id="JACOOT010000017">
    <property type="protein sequence ID" value="MBC5650992.1"/>
    <property type="molecule type" value="Genomic_DNA"/>
</dbReference>
<evidence type="ECO:0000256" key="1">
    <source>
        <dbReference type="SAM" id="Phobius"/>
    </source>
</evidence>
<keyword evidence="1" id="KW-0812">Transmembrane</keyword>
<proteinExistence type="predicted"/>
<accession>A0A8I0DRU2</accession>
<gene>
    <name evidence="2" type="ORF">H8S54_07720</name>
</gene>
<name>A0A8I0DRU2_9FIRM</name>
<protein>
    <submittedName>
        <fullName evidence="2">Uncharacterized protein</fullName>
    </submittedName>
</protein>
<evidence type="ECO:0000313" key="2">
    <source>
        <dbReference type="EMBL" id="MBC5650992.1"/>
    </source>
</evidence>
<reference evidence="2 3" key="1">
    <citation type="submission" date="2020-08" db="EMBL/GenBank/DDBJ databases">
        <title>Genome public.</title>
        <authorList>
            <person name="Liu C."/>
            <person name="Sun Q."/>
        </authorList>
    </citation>
    <scope>NUCLEOTIDE SEQUENCE [LARGE SCALE GENOMIC DNA]</scope>
    <source>
        <strain evidence="2 3">BX17</strain>
    </source>
</reference>
<sequence length="158" mass="17662">MEKKENDVKFIVGIIILLVIFGVVGGSFWNLVAKQAEKDKQEEARLEQEAIRAIYVEAGDVLKEMVFVDMDKKTVFKADIPKEGIYNRNDKLIAGDTLENGDMVKVYGDGNMTKSIPASYPGVTKMKRNGRATLEELQPYLEIANGLLCGDSEEEDKK</sequence>
<dbReference type="RefSeq" id="WP_021925931.1">
    <property type="nucleotide sequence ID" value="NZ_JACOOT010000017.1"/>
</dbReference>
<keyword evidence="1" id="KW-0472">Membrane</keyword>
<organism evidence="2 3">
    <name type="scientific">Blautia segnis</name>
    <dbReference type="NCBI Taxonomy" id="2763030"/>
    <lineage>
        <taxon>Bacteria</taxon>
        <taxon>Bacillati</taxon>
        <taxon>Bacillota</taxon>
        <taxon>Clostridia</taxon>
        <taxon>Lachnospirales</taxon>
        <taxon>Lachnospiraceae</taxon>
        <taxon>Blautia</taxon>
    </lineage>
</organism>
<keyword evidence="3" id="KW-1185">Reference proteome</keyword>
<feature type="transmembrane region" description="Helical" evidence="1">
    <location>
        <begin position="12"/>
        <end position="32"/>
    </location>
</feature>
<keyword evidence="1" id="KW-1133">Transmembrane helix</keyword>
<dbReference type="Proteomes" id="UP000652847">
    <property type="component" value="Unassembled WGS sequence"/>
</dbReference>
<dbReference type="AlphaFoldDB" id="A0A8I0DRU2"/>
<evidence type="ECO:0000313" key="3">
    <source>
        <dbReference type="Proteomes" id="UP000652847"/>
    </source>
</evidence>
<comment type="caution">
    <text evidence="2">The sequence shown here is derived from an EMBL/GenBank/DDBJ whole genome shotgun (WGS) entry which is preliminary data.</text>
</comment>